<protein>
    <submittedName>
        <fullName evidence="1">3012_t:CDS:1</fullName>
    </submittedName>
</protein>
<evidence type="ECO:0000313" key="2">
    <source>
        <dbReference type="Proteomes" id="UP000789525"/>
    </source>
</evidence>
<sequence>ASVRPVAENEKFTGKIIEMIITENNQPANDDIGYTGDPESGKSSIIEHDTHDTQEGRTPPITPRSSSVADPRDDSPPSYSTATSPRPHLSMPLLSTDPRTPQQLHSSHHPSPVESIELGRTWTASIDPHAQPELESQIVLRPRINRGSMSVCCCLVITVLALG</sequence>
<name>A0ACA9QQ52_9GLOM</name>
<keyword evidence="2" id="KW-1185">Reference proteome</keyword>
<comment type="caution">
    <text evidence="1">The sequence shown here is derived from an EMBL/GenBank/DDBJ whole genome shotgun (WGS) entry which is preliminary data.</text>
</comment>
<proteinExistence type="predicted"/>
<feature type="non-terminal residue" evidence="1">
    <location>
        <position position="163"/>
    </location>
</feature>
<feature type="non-terminal residue" evidence="1">
    <location>
        <position position="1"/>
    </location>
</feature>
<gene>
    <name evidence="1" type="ORF">ACOLOM_LOCUS13238</name>
</gene>
<reference evidence="1" key="1">
    <citation type="submission" date="2021-06" db="EMBL/GenBank/DDBJ databases">
        <authorList>
            <person name="Kallberg Y."/>
            <person name="Tangrot J."/>
            <person name="Rosling A."/>
        </authorList>
    </citation>
    <scope>NUCLEOTIDE SEQUENCE</scope>
    <source>
        <strain evidence="1">CL356</strain>
    </source>
</reference>
<dbReference type="Proteomes" id="UP000789525">
    <property type="component" value="Unassembled WGS sequence"/>
</dbReference>
<dbReference type="EMBL" id="CAJVPT010059337">
    <property type="protein sequence ID" value="CAG8761822.1"/>
    <property type="molecule type" value="Genomic_DNA"/>
</dbReference>
<organism evidence="1 2">
    <name type="scientific">Acaulospora colombiana</name>
    <dbReference type="NCBI Taxonomy" id="27376"/>
    <lineage>
        <taxon>Eukaryota</taxon>
        <taxon>Fungi</taxon>
        <taxon>Fungi incertae sedis</taxon>
        <taxon>Mucoromycota</taxon>
        <taxon>Glomeromycotina</taxon>
        <taxon>Glomeromycetes</taxon>
        <taxon>Diversisporales</taxon>
        <taxon>Acaulosporaceae</taxon>
        <taxon>Acaulospora</taxon>
    </lineage>
</organism>
<accession>A0ACA9QQ52</accession>
<evidence type="ECO:0000313" key="1">
    <source>
        <dbReference type="EMBL" id="CAG8761822.1"/>
    </source>
</evidence>